<accession>A0A372LGE8</accession>
<dbReference type="PANTHER" id="PTHR11365:SF10">
    <property type="entry name" value="HYDANTOINASE_OXOPROLINASE"/>
    <property type="match status" value="1"/>
</dbReference>
<dbReference type="InterPro" id="IPR045079">
    <property type="entry name" value="Oxoprolinase-like"/>
</dbReference>
<keyword evidence="4" id="KW-1185">Reference proteome</keyword>
<dbReference type="RefSeq" id="WP_117321325.1">
    <property type="nucleotide sequence ID" value="NZ_QVTD01000003.1"/>
</dbReference>
<organism evidence="3 4">
    <name type="scientific">Peribacillus glennii</name>
    <dbReference type="NCBI Taxonomy" id="2303991"/>
    <lineage>
        <taxon>Bacteria</taxon>
        <taxon>Bacillati</taxon>
        <taxon>Bacillota</taxon>
        <taxon>Bacilli</taxon>
        <taxon>Bacillales</taxon>
        <taxon>Bacillaceae</taxon>
        <taxon>Peribacillus</taxon>
    </lineage>
</organism>
<dbReference type="GO" id="GO:0016787">
    <property type="term" value="F:hydrolase activity"/>
    <property type="evidence" value="ECO:0007669"/>
    <property type="project" value="InterPro"/>
</dbReference>
<dbReference type="Pfam" id="PF01968">
    <property type="entry name" value="Hydantoinase_A"/>
    <property type="match status" value="1"/>
</dbReference>
<feature type="domain" description="Hydantoinase/oxoprolinase N-terminal" evidence="2">
    <location>
        <begin position="4"/>
        <end position="174"/>
    </location>
</feature>
<dbReference type="InterPro" id="IPR008040">
    <property type="entry name" value="Hydant_A_N"/>
</dbReference>
<dbReference type="AlphaFoldDB" id="A0A372LGE8"/>
<dbReference type="OrthoDB" id="9768323at2"/>
<evidence type="ECO:0000259" key="2">
    <source>
        <dbReference type="Pfam" id="PF05378"/>
    </source>
</evidence>
<evidence type="ECO:0000313" key="4">
    <source>
        <dbReference type="Proteomes" id="UP000262939"/>
    </source>
</evidence>
<dbReference type="InterPro" id="IPR043129">
    <property type="entry name" value="ATPase_NBD"/>
</dbReference>
<dbReference type="PANTHER" id="PTHR11365">
    <property type="entry name" value="5-OXOPROLINASE RELATED"/>
    <property type="match status" value="1"/>
</dbReference>
<dbReference type="InterPro" id="IPR002821">
    <property type="entry name" value="Hydantoinase_A"/>
</dbReference>
<gene>
    <name evidence="3" type="ORF">D0466_04365</name>
</gene>
<evidence type="ECO:0000313" key="3">
    <source>
        <dbReference type="EMBL" id="RFU65149.1"/>
    </source>
</evidence>
<feature type="domain" description="Hydantoinase A/oxoprolinase" evidence="1">
    <location>
        <begin position="196"/>
        <end position="360"/>
    </location>
</feature>
<dbReference type="Proteomes" id="UP000262939">
    <property type="component" value="Unassembled WGS sequence"/>
</dbReference>
<comment type="caution">
    <text evidence="3">The sequence shown here is derived from an EMBL/GenBank/DDBJ whole genome shotgun (WGS) entry which is preliminary data.</text>
</comment>
<name>A0A372LGE8_9BACI</name>
<dbReference type="SUPFAM" id="SSF53067">
    <property type="entry name" value="Actin-like ATPase domain"/>
    <property type="match status" value="2"/>
</dbReference>
<sequence length="523" mass="55967">MSYKIGIDVGGTNTDAVILDNHNNLLGGIKTPTTKDIGTGIFNAIEEVLRQANVEASKVEYTMLGTTACTNALVERKNLSRVGMVRISLPAASSITPMYTWPQDLRETVGELCFEIHGGYEYDGSLISEDLNEYEINEVIRSFKAEGVEAVAISGVFSPVRADQEKYLAERLRAALGTEVPITMSHEIGSIGLLERENSAGLNAALVKVASLAAGGLEKALQERGMNPRIFFAQNDGTLMDLEYVRKFPVLTIGSGPTNSIRGAAFLSGLRDCLVVDVGGTTTDVGVLSNGFPRTSGIAVEIGGVRTNFRMPDILAVGLGGGSVVRVENGDVEIGPDSVGYRLVEKAIGFGGDTLTTTDVIARTDSGRINHPAYNVERLIHIPETVVSRVNDRIRKTIEASIDRMKTSDKDLPTVLVGGGGILIPDKLAGTSEIIRPPHYQYANAIGAAIAQVSGEVDRMWSLEKSTRHQAVEEAKETAIRMAMNAGAESDSISIVDFEEVPLAYLSSSALRIRAKAAGTLRN</sequence>
<dbReference type="EMBL" id="QVTD01000003">
    <property type="protein sequence ID" value="RFU65149.1"/>
    <property type="molecule type" value="Genomic_DNA"/>
</dbReference>
<evidence type="ECO:0000259" key="1">
    <source>
        <dbReference type="Pfam" id="PF01968"/>
    </source>
</evidence>
<reference evidence="3 4" key="1">
    <citation type="submission" date="2018-08" db="EMBL/GenBank/DDBJ databases">
        <title>Bacillus chawlae sp. nov., Bacillus glennii sp. nov., and Bacillus saganii sp. nov. Isolated from the Vehicle Assembly Building at Kennedy Space Center where the Viking Spacecraft were Assembled.</title>
        <authorList>
            <person name="Seuylemezian A."/>
            <person name="Vaishampayan P."/>
        </authorList>
    </citation>
    <scope>NUCLEOTIDE SEQUENCE [LARGE SCALE GENOMIC DNA]</scope>
    <source>
        <strain evidence="3 4">V44-8</strain>
    </source>
</reference>
<proteinExistence type="predicted"/>
<dbReference type="Pfam" id="PF05378">
    <property type="entry name" value="Hydant_A_N"/>
    <property type="match status" value="1"/>
</dbReference>
<dbReference type="Gene3D" id="3.30.420.40">
    <property type="match status" value="1"/>
</dbReference>
<protein>
    <submittedName>
        <fullName evidence="3">Hydantoinase/oxoprolinase family protein</fullName>
    </submittedName>
</protein>